<evidence type="ECO:0000313" key="1">
    <source>
        <dbReference type="EMBL" id="MBB6510857.1"/>
    </source>
</evidence>
<sequence>MMIADIAAWIFTLFVIDPLHAEMRQHLDNANAPVELVQQSRQCLAIEVPRLIDKAGNEPGWATATAIGISIGWMSPERVFDGADPSCGALRALISTKNTREAEG</sequence>
<gene>
    <name evidence="1" type="ORF">F4695_004249</name>
</gene>
<proteinExistence type="predicted"/>
<accession>A0A7X0MTB6</accession>
<name>A0A7X0MTB6_9HYPH</name>
<dbReference type="RefSeq" id="WP_244473955.1">
    <property type="nucleotide sequence ID" value="NZ_JACHBU010000011.1"/>
</dbReference>
<reference evidence="1 2" key="1">
    <citation type="submission" date="2020-08" db="EMBL/GenBank/DDBJ databases">
        <title>The Agave Microbiome: Exploring the role of microbial communities in plant adaptations to desert environments.</title>
        <authorList>
            <person name="Partida-Martinez L.P."/>
        </authorList>
    </citation>
    <scope>NUCLEOTIDE SEQUENCE [LARGE SCALE GENOMIC DNA]</scope>
    <source>
        <strain evidence="1 2">AS3.12</strain>
    </source>
</reference>
<keyword evidence="2" id="KW-1185">Reference proteome</keyword>
<dbReference type="EMBL" id="JACHBU010000011">
    <property type="protein sequence ID" value="MBB6510857.1"/>
    <property type="molecule type" value="Genomic_DNA"/>
</dbReference>
<organism evidence="1 2">
    <name type="scientific">Rhizobium soli</name>
    <dbReference type="NCBI Taxonomy" id="424798"/>
    <lineage>
        <taxon>Bacteria</taxon>
        <taxon>Pseudomonadati</taxon>
        <taxon>Pseudomonadota</taxon>
        <taxon>Alphaproteobacteria</taxon>
        <taxon>Hyphomicrobiales</taxon>
        <taxon>Rhizobiaceae</taxon>
        <taxon>Rhizobium/Agrobacterium group</taxon>
        <taxon>Rhizobium</taxon>
    </lineage>
</organism>
<dbReference type="Proteomes" id="UP000585437">
    <property type="component" value="Unassembled WGS sequence"/>
</dbReference>
<comment type="caution">
    <text evidence="1">The sequence shown here is derived from an EMBL/GenBank/DDBJ whole genome shotgun (WGS) entry which is preliminary data.</text>
</comment>
<evidence type="ECO:0000313" key="2">
    <source>
        <dbReference type="Proteomes" id="UP000585437"/>
    </source>
</evidence>
<dbReference type="AlphaFoldDB" id="A0A7X0MTB6"/>
<protein>
    <submittedName>
        <fullName evidence="1">Uncharacterized protein</fullName>
    </submittedName>
</protein>